<dbReference type="GO" id="GO:0042383">
    <property type="term" value="C:sarcolemma"/>
    <property type="evidence" value="ECO:0007669"/>
    <property type="project" value="TreeGrafter"/>
</dbReference>
<dbReference type="AlphaFoldDB" id="A0A8K0NX33"/>
<name>A0A8K0NX33_LADFU</name>
<comment type="caution">
    <text evidence="3">The sequence shown here is derived from an EMBL/GenBank/DDBJ whole genome shotgun (WGS) entry which is preliminary data.</text>
</comment>
<keyword evidence="2" id="KW-0812">Transmembrane</keyword>
<sequence length="86" mass="9339">MAENSNGSEFLVPVGSLGFSVMVYSSTALLTVALFALRRNVSAFGNAELGGPRPYKIASSIFLLFLWVVYVFLSSLQTYGYIGDVF</sequence>
<dbReference type="EMBL" id="KZ308215">
    <property type="protein sequence ID" value="KAG8224887.1"/>
    <property type="molecule type" value="Genomic_DNA"/>
</dbReference>
<accession>A0A8K0NX33</accession>
<feature type="transmembrane region" description="Helical" evidence="2">
    <location>
        <begin position="12"/>
        <end position="37"/>
    </location>
</feature>
<proteinExistence type="predicted"/>
<gene>
    <name evidence="3" type="ORF">J437_LFUL004628</name>
</gene>
<keyword evidence="4" id="KW-1185">Reference proteome</keyword>
<evidence type="ECO:0000313" key="4">
    <source>
        <dbReference type="Proteomes" id="UP000792457"/>
    </source>
</evidence>
<organism evidence="3 4">
    <name type="scientific">Ladona fulva</name>
    <name type="common">Scarce chaser dragonfly</name>
    <name type="synonym">Libellula fulva</name>
    <dbReference type="NCBI Taxonomy" id="123851"/>
    <lineage>
        <taxon>Eukaryota</taxon>
        <taxon>Metazoa</taxon>
        <taxon>Ecdysozoa</taxon>
        <taxon>Arthropoda</taxon>
        <taxon>Hexapoda</taxon>
        <taxon>Insecta</taxon>
        <taxon>Pterygota</taxon>
        <taxon>Palaeoptera</taxon>
        <taxon>Odonata</taxon>
        <taxon>Epiprocta</taxon>
        <taxon>Anisoptera</taxon>
        <taxon>Libelluloidea</taxon>
        <taxon>Libellulidae</taxon>
        <taxon>Ladona</taxon>
    </lineage>
</organism>
<dbReference type="OrthoDB" id="418484at2759"/>
<dbReference type="InterPro" id="IPR051171">
    <property type="entry name" value="CaCA"/>
</dbReference>
<reference evidence="3" key="2">
    <citation type="submission" date="2017-10" db="EMBL/GenBank/DDBJ databases">
        <title>Ladona fulva Genome sequencing and assembly.</title>
        <authorList>
            <person name="Murali S."/>
            <person name="Richards S."/>
            <person name="Bandaranaike D."/>
            <person name="Bellair M."/>
            <person name="Blankenburg K."/>
            <person name="Chao H."/>
            <person name="Dinh H."/>
            <person name="Doddapaneni H."/>
            <person name="Dugan-Rocha S."/>
            <person name="Elkadiri S."/>
            <person name="Gnanaolivu R."/>
            <person name="Hernandez B."/>
            <person name="Skinner E."/>
            <person name="Javaid M."/>
            <person name="Lee S."/>
            <person name="Li M."/>
            <person name="Ming W."/>
            <person name="Munidasa M."/>
            <person name="Muniz J."/>
            <person name="Nguyen L."/>
            <person name="Hughes D."/>
            <person name="Osuji N."/>
            <person name="Pu L.-L."/>
            <person name="Puazo M."/>
            <person name="Qu C."/>
            <person name="Quiroz J."/>
            <person name="Raj R."/>
            <person name="Weissenberger G."/>
            <person name="Xin Y."/>
            <person name="Zou X."/>
            <person name="Han Y."/>
            <person name="Worley K."/>
            <person name="Muzny D."/>
            <person name="Gibbs R."/>
        </authorList>
    </citation>
    <scope>NUCLEOTIDE SEQUENCE</scope>
    <source>
        <strain evidence="3">Sampled in the wild</strain>
    </source>
</reference>
<keyword evidence="2" id="KW-0472">Membrane</keyword>
<evidence type="ECO:0000313" key="3">
    <source>
        <dbReference type="EMBL" id="KAG8224887.1"/>
    </source>
</evidence>
<dbReference type="PANTHER" id="PTHR11878:SF65">
    <property type="entry name" value="NA_CA-EXCHANGE PROTEIN, ISOFORM G"/>
    <property type="match status" value="1"/>
</dbReference>
<feature type="transmembrane region" description="Helical" evidence="2">
    <location>
        <begin position="57"/>
        <end position="82"/>
    </location>
</feature>
<dbReference type="GO" id="GO:0098703">
    <property type="term" value="P:calcium ion import across plasma membrane"/>
    <property type="evidence" value="ECO:0007669"/>
    <property type="project" value="TreeGrafter"/>
</dbReference>
<dbReference type="GO" id="GO:0005432">
    <property type="term" value="F:calcium:sodium antiporter activity"/>
    <property type="evidence" value="ECO:0007669"/>
    <property type="project" value="TreeGrafter"/>
</dbReference>
<dbReference type="GO" id="GO:0030424">
    <property type="term" value="C:axon"/>
    <property type="evidence" value="ECO:0007669"/>
    <property type="project" value="TreeGrafter"/>
</dbReference>
<dbReference type="GO" id="GO:0098794">
    <property type="term" value="C:postsynapse"/>
    <property type="evidence" value="ECO:0007669"/>
    <property type="project" value="TreeGrafter"/>
</dbReference>
<protein>
    <submittedName>
        <fullName evidence="3">Uncharacterized protein</fullName>
    </submittedName>
</protein>
<dbReference type="PANTHER" id="PTHR11878">
    <property type="entry name" value="SODIUM/CALCIUM EXCHANGER"/>
    <property type="match status" value="1"/>
</dbReference>
<keyword evidence="1" id="KW-0813">Transport</keyword>
<dbReference type="Proteomes" id="UP000792457">
    <property type="component" value="Unassembled WGS sequence"/>
</dbReference>
<evidence type="ECO:0000256" key="2">
    <source>
        <dbReference type="SAM" id="Phobius"/>
    </source>
</evidence>
<keyword evidence="2" id="KW-1133">Transmembrane helix</keyword>
<evidence type="ECO:0000256" key="1">
    <source>
        <dbReference type="ARBA" id="ARBA00023065"/>
    </source>
</evidence>
<reference evidence="3" key="1">
    <citation type="submission" date="2013-04" db="EMBL/GenBank/DDBJ databases">
        <authorList>
            <person name="Qu J."/>
            <person name="Murali S.C."/>
            <person name="Bandaranaike D."/>
            <person name="Bellair M."/>
            <person name="Blankenburg K."/>
            <person name="Chao H."/>
            <person name="Dinh H."/>
            <person name="Doddapaneni H."/>
            <person name="Downs B."/>
            <person name="Dugan-Rocha S."/>
            <person name="Elkadiri S."/>
            <person name="Gnanaolivu R.D."/>
            <person name="Hernandez B."/>
            <person name="Javaid M."/>
            <person name="Jayaseelan J.C."/>
            <person name="Lee S."/>
            <person name="Li M."/>
            <person name="Ming W."/>
            <person name="Munidasa M."/>
            <person name="Muniz J."/>
            <person name="Nguyen L."/>
            <person name="Ongeri F."/>
            <person name="Osuji N."/>
            <person name="Pu L.-L."/>
            <person name="Puazo M."/>
            <person name="Qu C."/>
            <person name="Quiroz J."/>
            <person name="Raj R."/>
            <person name="Weissenberger G."/>
            <person name="Xin Y."/>
            <person name="Zou X."/>
            <person name="Han Y."/>
            <person name="Richards S."/>
            <person name="Worley K."/>
            <person name="Muzny D."/>
            <person name="Gibbs R."/>
        </authorList>
    </citation>
    <scope>NUCLEOTIDE SEQUENCE</scope>
    <source>
        <strain evidence="3">Sampled in the wild</strain>
    </source>
</reference>
<keyword evidence="1" id="KW-0406">Ion transport</keyword>